<keyword evidence="1" id="KW-0812">Transmembrane</keyword>
<keyword evidence="3" id="KW-1185">Reference proteome</keyword>
<dbReference type="OrthoDB" id="7056210at2"/>
<reference evidence="2 3" key="1">
    <citation type="submission" date="2018-09" db="EMBL/GenBank/DDBJ databases">
        <title>Alcanivorax profundi sp. nov., isolated from 1000 m-depth seawater of the Mariana Trench.</title>
        <authorList>
            <person name="Liu J."/>
        </authorList>
    </citation>
    <scope>NUCLEOTIDE SEQUENCE [LARGE SCALE GENOMIC DNA]</scope>
    <source>
        <strain evidence="2 3">MTEO17</strain>
    </source>
</reference>
<sequence length="462" mass="51039">MSRALTRLLDFDDQYRRDQKQDQAFLHRRDRRFAQQQQEQGKPLSVPAWLQALHALNDQRRDSGPDVRLRRWRQARWVFAGLGAVLGAAFMLGLLVYDGGRQINLTLLMALVALQCLLAVLTSVQAWLGWQPWRGLFGAQADDDPLASLRPALSARIAHTGGLLFAISGLLALLVMVVVQDLAFGWSTTLQTSAEGYHALVSLLAQPWQTLWPEAVPSQALVSASQFYRLNSEGAVSDPALLGTWWPFVLMLWLSYVLLPRLVLLVLAGLQVRWQARRALARHPGYAPLLYRFETPWVETRGEEEAPRAPAEATVALSPLPASSTLIHWAGAGMRSGAVVGALSRGPGPRQLRAGGNSTLEQDAEALREAGQRREPVILVARGWEPPTGELSDFIMDAREQWPAGTLLALVPLADEEGAALTDRGLQAQWQRFVERQQDSHLLLCAPEAQSDNTPVDADHGR</sequence>
<comment type="caution">
    <text evidence="2">The sequence shown here is derived from an EMBL/GenBank/DDBJ whole genome shotgun (WGS) entry which is preliminary data.</text>
</comment>
<feature type="transmembrane region" description="Helical" evidence="1">
    <location>
        <begin position="103"/>
        <end position="128"/>
    </location>
</feature>
<protein>
    <submittedName>
        <fullName evidence="2">DUF2868 domain-containing protein</fullName>
    </submittedName>
</protein>
<dbReference type="InterPro" id="IPR021296">
    <property type="entry name" value="DUF2868"/>
</dbReference>
<organism evidence="2 3">
    <name type="scientific">Alcanivorax profundi</name>
    <dbReference type="NCBI Taxonomy" id="2338368"/>
    <lineage>
        <taxon>Bacteria</taxon>
        <taxon>Pseudomonadati</taxon>
        <taxon>Pseudomonadota</taxon>
        <taxon>Gammaproteobacteria</taxon>
        <taxon>Oceanospirillales</taxon>
        <taxon>Alcanivoracaceae</taxon>
        <taxon>Alcanivorax</taxon>
    </lineage>
</organism>
<accession>A0A418Y041</accession>
<feature type="transmembrane region" description="Helical" evidence="1">
    <location>
        <begin position="77"/>
        <end position="97"/>
    </location>
</feature>
<dbReference type="Pfam" id="PF11067">
    <property type="entry name" value="DUF2868"/>
    <property type="match status" value="1"/>
</dbReference>
<dbReference type="EMBL" id="QYYA01000002">
    <property type="protein sequence ID" value="RJG18626.1"/>
    <property type="molecule type" value="Genomic_DNA"/>
</dbReference>
<proteinExistence type="predicted"/>
<name>A0A418Y041_9GAMM</name>
<feature type="transmembrane region" description="Helical" evidence="1">
    <location>
        <begin position="157"/>
        <end position="179"/>
    </location>
</feature>
<feature type="transmembrane region" description="Helical" evidence="1">
    <location>
        <begin position="245"/>
        <end position="270"/>
    </location>
</feature>
<evidence type="ECO:0000313" key="2">
    <source>
        <dbReference type="EMBL" id="RJG18626.1"/>
    </source>
</evidence>
<keyword evidence="1" id="KW-1133">Transmembrane helix</keyword>
<keyword evidence="1" id="KW-0472">Membrane</keyword>
<gene>
    <name evidence="2" type="ORF">D4A39_09190</name>
</gene>
<evidence type="ECO:0000256" key="1">
    <source>
        <dbReference type="SAM" id="Phobius"/>
    </source>
</evidence>
<dbReference type="AlphaFoldDB" id="A0A418Y041"/>
<evidence type="ECO:0000313" key="3">
    <source>
        <dbReference type="Proteomes" id="UP000283734"/>
    </source>
</evidence>
<dbReference type="RefSeq" id="WP_119917943.1">
    <property type="nucleotide sequence ID" value="NZ_QYYA01000002.1"/>
</dbReference>
<dbReference type="Proteomes" id="UP000283734">
    <property type="component" value="Unassembled WGS sequence"/>
</dbReference>